<gene>
    <name evidence="1" type="ORF">Slati_4428000</name>
</gene>
<name>A0AAW2SQD3_9LAMI</name>
<dbReference type="PANTHER" id="PTHR11439:SF496">
    <property type="entry name" value="RNA-DIRECTED DNA POLYMERASE"/>
    <property type="match status" value="1"/>
</dbReference>
<evidence type="ECO:0000313" key="1">
    <source>
        <dbReference type="EMBL" id="KAL0394618.1"/>
    </source>
</evidence>
<dbReference type="PANTHER" id="PTHR11439">
    <property type="entry name" value="GAG-POL-RELATED RETROTRANSPOSON"/>
    <property type="match status" value="1"/>
</dbReference>
<protein>
    <submittedName>
        <fullName evidence="1">Uncharacterized protein</fullName>
    </submittedName>
</protein>
<comment type="caution">
    <text evidence="1">The sequence shown here is derived from an EMBL/GenBank/DDBJ whole genome shotgun (WGS) entry which is preliminary data.</text>
</comment>
<reference evidence="1" key="1">
    <citation type="submission" date="2020-06" db="EMBL/GenBank/DDBJ databases">
        <authorList>
            <person name="Li T."/>
            <person name="Hu X."/>
            <person name="Zhang T."/>
            <person name="Song X."/>
            <person name="Zhang H."/>
            <person name="Dai N."/>
            <person name="Sheng W."/>
            <person name="Hou X."/>
            <person name="Wei L."/>
        </authorList>
    </citation>
    <scope>NUCLEOTIDE SEQUENCE</scope>
    <source>
        <strain evidence="1">KEN1</strain>
        <tissue evidence="1">Leaf</tissue>
    </source>
</reference>
<reference evidence="1" key="2">
    <citation type="journal article" date="2024" name="Plant">
        <title>Genomic evolution and insights into agronomic trait innovations of Sesamum species.</title>
        <authorList>
            <person name="Miao H."/>
            <person name="Wang L."/>
            <person name="Qu L."/>
            <person name="Liu H."/>
            <person name="Sun Y."/>
            <person name="Le M."/>
            <person name="Wang Q."/>
            <person name="Wei S."/>
            <person name="Zheng Y."/>
            <person name="Lin W."/>
            <person name="Duan Y."/>
            <person name="Cao H."/>
            <person name="Xiong S."/>
            <person name="Wang X."/>
            <person name="Wei L."/>
            <person name="Li C."/>
            <person name="Ma Q."/>
            <person name="Ju M."/>
            <person name="Zhao R."/>
            <person name="Li G."/>
            <person name="Mu C."/>
            <person name="Tian Q."/>
            <person name="Mei H."/>
            <person name="Zhang T."/>
            <person name="Gao T."/>
            <person name="Zhang H."/>
        </authorList>
    </citation>
    <scope>NUCLEOTIDE SEQUENCE</scope>
    <source>
        <strain evidence="1">KEN1</strain>
    </source>
</reference>
<dbReference type="AlphaFoldDB" id="A0AAW2SQD3"/>
<sequence>MRRGGALDIKTILKYFKRTKDIFHIYGSGELILEGYSSTSFYSDDDDAKSQLGFTFKLDGGVVAWKSSKKATTMDSTTEAEHESGLDEKLNSRVGCGTSIAEPVVIFCNNNGAITQAKEPRSHHCTKYILRCYNLLREMVSRGDVRMDEVSSAKNTIDPLTNPMSQIAHTHHLNKMGYSSMGD</sequence>
<proteinExistence type="predicted"/>
<accession>A0AAW2SQD3</accession>
<dbReference type="EMBL" id="JACGWN010000016">
    <property type="protein sequence ID" value="KAL0394618.1"/>
    <property type="molecule type" value="Genomic_DNA"/>
</dbReference>
<organism evidence="1">
    <name type="scientific">Sesamum latifolium</name>
    <dbReference type="NCBI Taxonomy" id="2727402"/>
    <lineage>
        <taxon>Eukaryota</taxon>
        <taxon>Viridiplantae</taxon>
        <taxon>Streptophyta</taxon>
        <taxon>Embryophyta</taxon>
        <taxon>Tracheophyta</taxon>
        <taxon>Spermatophyta</taxon>
        <taxon>Magnoliopsida</taxon>
        <taxon>eudicotyledons</taxon>
        <taxon>Gunneridae</taxon>
        <taxon>Pentapetalae</taxon>
        <taxon>asterids</taxon>
        <taxon>lamiids</taxon>
        <taxon>Lamiales</taxon>
        <taxon>Pedaliaceae</taxon>
        <taxon>Sesamum</taxon>
    </lineage>
</organism>
<dbReference type="CDD" id="cd09272">
    <property type="entry name" value="RNase_HI_RT_Ty1"/>
    <property type="match status" value="1"/>
</dbReference>